<organism evidence="2 3">
    <name type="scientific">Orchesella dallaii</name>
    <dbReference type="NCBI Taxonomy" id="48710"/>
    <lineage>
        <taxon>Eukaryota</taxon>
        <taxon>Metazoa</taxon>
        <taxon>Ecdysozoa</taxon>
        <taxon>Arthropoda</taxon>
        <taxon>Hexapoda</taxon>
        <taxon>Collembola</taxon>
        <taxon>Entomobryomorpha</taxon>
        <taxon>Entomobryoidea</taxon>
        <taxon>Orchesellidae</taxon>
        <taxon>Orchesellinae</taxon>
        <taxon>Orchesella</taxon>
    </lineage>
</organism>
<evidence type="ECO:0000313" key="3">
    <source>
        <dbReference type="Proteomes" id="UP001642540"/>
    </source>
</evidence>
<feature type="region of interest" description="Disordered" evidence="1">
    <location>
        <begin position="1"/>
        <end position="62"/>
    </location>
</feature>
<sequence length="320" mass="36112">MYNTSPEDFLEENEGSTISSEKSARDDNRDTHNIDDGLSRENSDVELESSHSPPRPTTSTYVEENYNGVGKYETVKTAKLPHNYELTDENNNAEIAEIAEEISAPKEPPETSYFLYNMLQDSGSKSKVMSGTSCCCWWKCRAMQSGKCRVQPLITKPKSKCEGYGIKTKKKVDENKDNLFKKVNVVKGLCSVCLQSNSTQLQESKTCDECEEEEIADGQKDCNSFIKPKPMLVTESEYRSAYQLPCENGALKSSRTVTLNDQFEQLGKIHMIYNRPPWNYSTLCPPPGSYESLRNTETKLNELDLVLRESKLDNIVQAQG</sequence>
<evidence type="ECO:0000313" key="2">
    <source>
        <dbReference type="EMBL" id="CAL8141133.1"/>
    </source>
</evidence>
<dbReference type="EMBL" id="CAXLJM020000146">
    <property type="protein sequence ID" value="CAL8141133.1"/>
    <property type="molecule type" value="Genomic_DNA"/>
</dbReference>
<reference evidence="2 3" key="1">
    <citation type="submission" date="2024-08" db="EMBL/GenBank/DDBJ databases">
        <authorList>
            <person name="Cucini C."/>
            <person name="Frati F."/>
        </authorList>
    </citation>
    <scope>NUCLEOTIDE SEQUENCE [LARGE SCALE GENOMIC DNA]</scope>
</reference>
<dbReference type="Proteomes" id="UP001642540">
    <property type="component" value="Unassembled WGS sequence"/>
</dbReference>
<proteinExistence type="predicted"/>
<protein>
    <submittedName>
        <fullName evidence="2">Uncharacterized protein</fullName>
    </submittedName>
</protein>
<comment type="caution">
    <text evidence="2">The sequence shown here is derived from an EMBL/GenBank/DDBJ whole genome shotgun (WGS) entry which is preliminary data.</text>
</comment>
<gene>
    <name evidence="2" type="ORF">ODALV1_LOCUS28585</name>
</gene>
<feature type="compositionally biased region" description="Basic and acidic residues" evidence="1">
    <location>
        <begin position="22"/>
        <end position="43"/>
    </location>
</feature>
<accession>A0ABP1S130</accession>
<name>A0ABP1S130_9HEXA</name>
<evidence type="ECO:0000256" key="1">
    <source>
        <dbReference type="SAM" id="MobiDB-lite"/>
    </source>
</evidence>
<keyword evidence="3" id="KW-1185">Reference proteome</keyword>